<evidence type="ECO:0000313" key="2">
    <source>
        <dbReference type="EMBL" id="RKP19271.1"/>
    </source>
</evidence>
<dbReference type="Proteomes" id="UP000281549">
    <property type="component" value="Unassembled WGS sequence"/>
</dbReference>
<feature type="region of interest" description="Disordered" evidence="1">
    <location>
        <begin position="93"/>
        <end position="120"/>
    </location>
</feature>
<feature type="region of interest" description="Disordered" evidence="1">
    <location>
        <begin position="200"/>
        <end position="235"/>
    </location>
</feature>
<accession>A0A4P9YK95</accession>
<evidence type="ECO:0000256" key="1">
    <source>
        <dbReference type="SAM" id="MobiDB-lite"/>
    </source>
</evidence>
<reference evidence="3" key="1">
    <citation type="journal article" date="2018" name="Nat. Microbiol.">
        <title>Leveraging single-cell genomics to expand the fungal tree of life.</title>
        <authorList>
            <person name="Ahrendt S.R."/>
            <person name="Quandt C.A."/>
            <person name="Ciobanu D."/>
            <person name="Clum A."/>
            <person name="Salamov A."/>
            <person name="Andreopoulos B."/>
            <person name="Cheng J.F."/>
            <person name="Woyke T."/>
            <person name="Pelin A."/>
            <person name="Henrissat B."/>
            <person name="Reynolds N.K."/>
            <person name="Benny G.L."/>
            <person name="Smith M.E."/>
            <person name="James T.Y."/>
            <person name="Grigoriev I.V."/>
        </authorList>
    </citation>
    <scope>NUCLEOTIDE SEQUENCE [LARGE SCALE GENOMIC DNA]</scope>
    <source>
        <strain evidence="3">CSF55</strain>
    </source>
</reference>
<feature type="compositionally biased region" description="Basic and acidic residues" evidence="1">
    <location>
        <begin position="200"/>
        <end position="212"/>
    </location>
</feature>
<dbReference type="AlphaFoldDB" id="A0A4P9YK95"/>
<dbReference type="EMBL" id="ML005257">
    <property type="protein sequence ID" value="RKP19271.1"/>
    <property type="molecule type" value="Genomic_DNA"/>
</dbReference>
<evidence type="ECO:0000313" key="3">
    <source>
        <dbReference type="Proteomes" id="UP000281549"/>
    </source>
</evidence>
<proteinExistence type="predicted"/>
<organism evidence="2 3">
    <name type="scientific">Rozella allomycis (strain CSF55)</name>
    <dbReference type="NCBI Taxonomy" id="988480"/>
    <lineage>
        <taxon>Eukaryota</taxon>
        <taxon>Fungi</taxon>
        <taxon>Fungi incertae sedis</taxon>
        <taxon>Cryptomycota</taxon>
        <taxon>Cryptomycota incertae sedis</taxon>
        <taxon>Rozella</taxon>
    </lineage>
</organism>
<name>A0A4P9YK95_ROZAC</name>
<protein>
    <submittedName>
        <fullName evidence="2">Uncharacterized protein</fullName>
    </submittedName>
</protein>
<sequence length="272" mass="29407">MDKSLFELALYNIKKVQQTFEEGVDKLATSSTIGANPMQPPEATSMSEKAGHHMGYAAGTTSELGSESSQKAMNMANKAGETLKDVQNKASEIGQSAKEKAQHSADMTKETLHQTQDTLQQSAHDMKAGANVGYSQGKEETAEVTSSLGKKMAEAMGNVKETVLSVFPGHHPSAEHSPTFDPHIKRQQEIHPSVSSIHESYESGKEAVKEKVSPSPSTTASFHAGEAKAKAENRDPGVYQTKCVINYPSSRGIKNKSNLLSFLITKLFLKLQ</sequence>
<gene>
    <name evidence="2" type="ORF">ROZALSC1DRAFT_29111</name>
</gene>
<feature type="compositionally biased region" description="Basic and acidic residues" evidence="1">
    <location>
        <begin position="225"/>
        <end position="235"/>
    </location>
</feature>
<feature type="compositionally biased region" description="Basic and acidic residues" evidence="1">
    <location>
        <begin position="97"/>
        <end position="112"/>
    </location>
</feature>